<dbReference type="PANTHER" id="PTHR10760:SF2">
    <property type="entry name" value="LD13476P-RELATED"/>
    <property type="match status" value="1"/>
</dbReference>
<dbReference type="InterPro" id="IPR001270">
    <property type="entry name" value="ClpA/B"/>
</dbReference>
<proteinExistence type="inferred from homology"/>
<dbReference type="GO" id="GO:0005524">
    <property type="term" value="F:ATP binding"/>
    <property type="evidence" value="ECO:0007669"/>
    <property type="project" value="InterPro"/>
</dbReference>
<name>A0A6I8T9N8_AEDAE</name>
<gene>
    <name evidence="2" type="primary">5564767</name>
</gene>
<dbReference type="OrthoDB" id="19623at2759"/>
<organism evidence="2 3">
    <name type="scientific">Aedes aegypti</name>
    <name type="common">Yellowfever mosquito</name>
    <name type="synonym">Culex aegypti</name>
    <dbReference type="NCBI Taxonomy" id="7159"/>
    <lineage>
        <taxon>Eukaryota</taxon>
        <taxon>Metazoa</taxon>
        <taxon>Ecdysozoa</taxon>
        <taxon>Arthropoda</taxon>
        <taxon>Hexapoda</taxon>
        <taxon>Insecta</taxon>
        <taxon>Pterygota</taxon>
        <taxon>Neoptera</taxon>
        <taxon>Endopterygota</taxon>
        <taxon>Diptera</taxon>
        <taxon>Nematocera</taxon>
        <taxon>Culicoidea</taxon>
        <taxon>Culicidae</taxon>
        <taxon>Culicinae</taxon>
        <taxon>Aedini</taxon>
        <taxon>Aedes</taxon>
        <taxon>Stegomyia</taxon>
    </lineage>
</organism>
<dbReference type="InterPro" id="IPR010448">
    <property type="entry name" value="Torsin"/>
</dbReference>
<evidence type="ECO:0000313" key="3">
    <source>
        <dbReference type="Proteomes" id="UP000008820"/>
    </source>
</evidence>
<dbReference type="PANTHER" id="PTHR10760">
    <property type="entry name" value="TORSIN"/>
    <property type="match status" value="1"/>
</dbReference>
<dbReference type="GO" id="GO:0016887">
    <property type="term" value="F:ATP hydrolysis activity"/>
    <property type="evidence" value="ECO:0007669"/>
    <property type="project" value="InterPro"/>
</dbReference>
<dbReference type="GO" id="GO:0071218">
    <property type="term" value="P:cellular response to misfolded protein"/>
    <property type="evidence" value="ECO:0007669"/>
    <property type="project" value="TreeGrafter"/>
</dbReference>
<dbReference type="Proteomes" id="UP000008820">
    <property type="component" value="Chromosome 3"/>
</dbReference>
<dbReference type="PRINTS" id="PR00300">
    <property type="entry name" value="CLPPROTEASEA"/>
</dbReference>
<dbReference type="GO" id="GO:0012505">
    <property type="term" value="C:endomembrane system"/>
    <property type="evidence" value="ECO:0007669"/>
    <property type="project" value="UniProtKB-ARBA"/>
</dbReference>
<reference evidence="2 3" key="1">
    <citation type="submission" date="2017-06" db="EMBL/GenBank/DDBJ databases">
        <title>Aedes aegypti genome working group (AGWG) sequencing and assembly.</title>
        <authorList>
            <consortium name="Aedes aegypti Genome Working Group (AGWG)"/>
            <person name="Matthews B.J."/>
        </authorList>
    </citation>
    <scope>NUCLEOTIDE SEQUENCE [LARGE SCALE GENOMIC DNA]</scope>
    <source>
        <strain evidence="2 3">LVP_AGWG</strain>
    </source>
</reference>
<sequence>MWLARCVSILAFAHFAVVPYCDAVEPVTVSVVAGLTGLVSSAGWFGKDFLLDNTYCKFTECCRKPYIKADVAALKASLKGSLYGQHIVQDVLVNAIGAHYDNIENSRKPLVMSFHGTPGVGKTYVSQFVVSSMFQRAHKSRFVHRFPGRIPFTTNSLVESYKINLQHTILESLRECPQSLFIFDDVEQMPPGILNYIVHMLNHNVVLDGVSLSKAVFILIANIGGPEISNILLRMLKSGKTREDADYYDFEHTLQQAAYNHENTGLFRSHIVDSHVVDYYIPFLPLEKSHVHSCILQEFALLNISSAQVDEDMLRIVMRHVTFDGLFVNGGCKRLTKKVAAIVRKHLTRT</sequence>
<dbReference type="EnsemblMetazoa" id="AAEL004448-RC">
    <property type="protein sequence ID" value="AAEL004448-PC"/>
    <property type="gene ID" value="AAEL004448"/>
</dbReference>
<accession>A0A6I8T9N8</accession>
<evidence type="ECO:0000256" key="1">
    <source>
        <dbReference type="ARBA" id="ARBA00006235"/>
    </source>
</evidence>
<dbReference type="InterPro" id="IPR027417">
    <property type="entry name" value="P-loop_NTPase"/>
</dbReference>
<reference evidence="2" key="2">
    <citation type="submission" date="2020-05" db="UniProtKB">
        <authorList>
            <consortium name="EnsemblMetazoa"/>
        </authorList>
    </citation>
    <scope>IDENTIFICATION</scope>
    <source>
        <strain evidence="2">LVP_AGWG</strain>
    </source>
</reference>
<dbReference type="GO" id="GO:0005737">
    <property type="term" value="C:cytoplasm"/>
    <property type="evidence" value="ECO:0007669"/>
    <property type="project" value="UniProtKB-ARBA"/>
</dbReference>
<dbReference type="SUPFAM" id="SSF52540">
    <property type="entry name" value="P-loop containing nucleoside triphosphate hydrolases"/>
    <property type="match status" value="1"/>
</dbReference>
<dbReference type="Pfam" id="PF06309">
    <property type="entry name" value="Torsin"/>
    <property type="match status" value="1"/>
</dbReference>
<evidence type="ECO:0000313" key="2">
    <source>
        <dbReference type="EnsemblMetazoa" id="AAEL004448-PC"/>
    </source>
</evidence>
<keyword evidence="3" id="KW-1185">Reference proteome</keyword>
<dbReference type="AlphaFoldDB" id="A0A6I8T9N8"/>
<dbReference type="Gene3D" id="3.40.50.300">
    <property type="entry name" value="P-loop containing nucleotide triphosphate hydrolases"/>
    <property type="match status" value="1"/>
</dbReference>
<comment type="similarity">
    <text evidence="1">Belongs to the ClpA/ClpB family. Torsin subfamily.</text>
</comment>
<protein>
    <submittedName>
        <fullName evidence="2">Uncharacterized protein</fullName>
    </submittedName>
</protein>